<organism evidence="2 3">
    <name type="scientific">Gracilimonas mengyeensis</name>
    <dbReference type="NCBI Taxonomy" id="1302730"/>
    <lineage>
        <taxon>Bacteria</taxon>
        <taxon>Pseudomonadati</taxon>
        <taxon>Balneolota</taxon>
        <taxon>Balneolia</taxon>
        <taxon>Balneolales</taxon>
        <taxon>Balneolaceae</taxon>
        <taxon>Gracilimonas</taxon>
    </lineage>
</organism>
<dbReference type="Proteomes" id="UP000317557">
    <property type="component" value="Unassembled WGS sequence"/>
</dbReference>
<feature type="transmembrane region" description="Helical" evidence="1">
    <location>
        <begin position="55"/>
        <end position="78"/>
    </location>
</feature>
<dbReference type="AlphaFoldDB" id="A0A521D0W7"/>
<evidence type="ECO:0000313" key="3">
    <source>
        <dbReference type="Proteomes" id="UP000317557"/>
    </source>
</evidence>
<name>A0A521D0W7_9BACT</name>
<dbReference type="InterPro" id="IPR025495">
    <property type="entry name" value="DUF4386"/>
</dbReference>
<feature type="transmembrane region" description="Helical" evidence="1">
    <location>
        <begin position="142"/>
        <end position="163"/>
    </location>
</feature>
<feature type="transmembrane region" description="Helical" evidence="1">
    <location>
        <begin position="12"/>
        <end position="29"/>
    </location>
</feature>
<feature type="transmembrane region" description="Helical" evidence="1">
    <location>
        <begin position="85"/>
        <end position="106"/>
    </location>
</feature>
<proteinExistence type="predicted"/>
<evidence type="ECO:0008006" key="4">
    <source>
        <dbReference type="Google" id="ProtNLM"/>
    </source>
</evidence>
<reference evidence="2 3" key="1">
    <citation type="submission" date="2017-05" db="EMBL/GenBank/DDBJ databases">
        <authorList>
            <person name="Varghese N."/>
            <person name="Submissions S."/>
        </authorList>
    </citation>
    <scope>NUCLEOTIDE SEQUENCE [LARGE SCALE GENOMIC DNA]</scope>
    <source>
        <strain evidence="2 3">DSM 21985</strain>
    </source>
</reference>
<dbReference type="Pfam" id="PF14329">
    <property type="entry name" value="DUF4386"/>
    <property type="match status" value="1"/>
</dbReference>
<sequence>MKDLKKTGRITGVLYFLVIVCAGFSQGVVRESIYVAGDAAMTAQNILNATSLFRWGLITDLIAFSTDVAISVLLYVLLKSVHKPLALAMAAFRLIAHPGIATANLLNHFAALKVLESPGLAAQFSSLQLMEFSQFFMEMHHLGYILAGVTFGVHCFILGYLLMKSYNFPTLLGILMICAAFGYLTESFGFILYPEYKVMFGWIVGISAALGEVSLCIWLMVRGARIRRMK</sequence>
<dbReference type="EMBL" id="FXTP01000007">
    <property type="protein sequence ID" value="SMO65337.1"/>
    <property type="molecule type" value="Genomic_DNA"/>
</dbReference>
<evidence type="ECO:0000313" key="2">
    <source>
        <dbReference type="EMBL" id="SMO65337.1"/>
    </source>
</evidence>
<keyword evidence="3" id="KW-1185">Reference proteome</keyword>
<protein>
    <recommendedName>
        <fullName evidence="4">DUF4386 domain-containing protein</fullName>
    </recommendedName>
</protein>
<evidence type="ECO:0000256" key="1">
    <source>
        <dbReference type="SAM" id="Phobius"/>
    </source>
</evidence>
<keyword evidence="1" id="KW-1133">Transmembrane helix</keyword>
<dbReference type="RefSeq" id="WP_142454267.1">
    <property type="nucleotide sequence ID" value="NZ_FXTP01000007.1"/>
</dbReference>
<keyword evidence="1" id="KW-0812">Transmembrane</keyword>
<feature type="transmembrane region" description="Helical" evidence="1">
    <location>
        <begin position="170"/>
        <end position="193"/>
    </location>
</feature>
<accession>A0A521D0W7</accession>
<feature type="transmembrane region" description="Helical" evidence="1">
    <location>
        <begin position="199"/>
        <end position="221"/>
    </location>
</feature>
<keyword evidence="1" id="KW-0472">Membrane</keyword>
<dbReference type="OrthoDB" id="1160166at2"/>
<gene>
    <name evidence="2" type="ORF">SAMN06265219_10715</name>
</gene>